<sequence length="96" mass="11658">MEDQMPTMLVNYLVKRRWLSAVTKVMVFKMWERVFAEVRFRRSALTLQCWWRQVQARKERQSLATQARVAYLAKRGFVWLLQQVKVKRAQLLLQTQ</sequence>
<dbReference type="EMBL" id="VJMI01012012">
    <property type="protein sequence ID" value="KAF0751228.1"/>
    <property type="molecule type" value="Genomic_DNA"/>
</dbReference>
<dbReference type="AlphaFoldDB" id="A0A6A5AD09"/>
<feature type="non-terminal residue" evidence="1">
    <location>
        <position position="96"/>
    </location>
</feature>
<evidence type="ECO:0000313" key="1">
    <source>
        <dbReference type="EMBL" id="KAF0751228.1"/>
    </source>
</evidence>
<organism evidence="1 2">
    <name type="scientific">Aphanomyces astaci</name>
    <name type="common">Crayfish plague agent</name>
    <dbReference type="NCBI Taxonomy" id="112090"/>
    <lineage>
        <taxon>Eukaryota</taxon>
        <taxon>Sar</taxon>
        <taxon>Stramenopiles</taxon>
        <taxon>Oomycota</taxon>
        <taxon>Saprolegniomycetes</taxon>
        <taxon>Saprolegniales</taxon>
        <taxon>Verrucalvaceae</taxon>
        <taxon>Aphanomyces</taxon>
    </lineage>
</organism>
<comment type="caution">
    <text evidence="1">The sequence shown here is derived from an EMBL/GenBank/DDBJ whole genome shotgun (WGS) entry which is preliminary data.</text>
</comment>
<gene>
    <name evidence="1" type="ORF">AaE_006455</name>
</gene>
<accession>A0A6A5AD09</accession>
<name>A0A6A5AD09_APHAT</name>
<protein>
    <submittedName>
        <fullName evidence="1">Uncharacterized protein</fullName>
    </submittedName>
</protein>
<dbReference type="Proteomes" id="UP000469452">
    <property type="component" value="Unassembled WGS sequence"/>
</dbReference>
<proteinExistence type="predicted"/>
<evidence type="ECO:0000313" key="2">
    <source>
        <dbReference type="Proteomes" id="UP000469452"/>
    </source>
</evidence>
<reference evidence="1 2" key="1">
    <citation type="submission" date="2019-06" db="EMBL/GenBank/DDBJ databases">
        <title>Genomics analysis of Aphanomyces spp. identifies a new class of oomycete effector associated with host adaptation.</title>
        <authorList>
            <person name="Gaulin E."/>
        </authorList>
    </citation>
    <scope>NUCLEOTIDE SEQUENCE [LARGE SCALE GENOMIC DNA]</scope>
    <source>
        <strain evidence="1 2">E</strain>
    </source>
</reference>